<organism evidence="2 3">
    <name type="scientific">Sumerlaea chitinivorans</name>
    <dbReference type="NCBI Taxonomy" id="2250252"/>
    <lineage>
        <taxon>Bacteria</taxon>
        <taxon>Candidatus Sumerlaeota</taxon>
        <taxon>Candidatus Sumerlaeia</taxon>
        <taxon>Candidatus Sumerlaeales</taxon>
        <taxon>Candidatus Sumerlaeaceae</taxon>
        <taxon>Candidatus Sumerlaea</taxon>
    </lineage>
</organism>
<keyword evidence="1" id="KW-0812">Transmembrane</keyword>
<dbReference type="EMBL" id="CP030759">
    <property type="protein sequence ID" value="AXA37109.1"/>
    <property type="molecule type" value="Genomic_DNA"/>
</dbReference>
<dbReference type="PANTHER" id="PTHR34934">
    <property type="entry name" value="FLAVIN-DEPENDENT THYMIDYLATE SYNTHASE"/>
    <property type="match status" value="1"/>
</dbReference>
<dbReference type="GO" id="GO:0070402">
    <property type="term" value="F:NADPH binding"/>
    <property type="evidence" value="ECO:0007669"/>
    <property type="project" value="TreeGrafter"/>
</dbReference>
<dbReference type="CDD" id="cd20175">
    <property type="entry name" value="ThyX"/>
    <property type="match status" value="2"/>
</dbReference>
<dbReference type="KEGG" id="schv:BRCON_2332"/>
<dbReference type="PROSITE" id="PS51331">
    <property type="entry name" value="THYX"/>
    <property type="match status" value="2"/>
</dbReference>
<proteinExistence type="predicted"/>
<dbReference type="PANTHER" id="PTHR34934:SF1">
    <property type="entry name" value="FLAVIN-DEPENDENT THYMIDYLATE SYNTHASE"/>
    <property type="match status" value="1"/>
</dbReference>
<dbReference type="Pfam" id="PF02511">
    <property type="entry name" value="Thy1"/>
    <property type="match status" value="2"/>
</dbReference>
<feature type="transmembrane region" description="Helical" evidence="1">
    <location>
        <begin position="183"/>
        <end position="206"/>
    </location>
</feature>
<sequence length="526" mass="61106">MQSLRVRLVNIFDHAFDNFVATARTCYSSRGIVGVEDVAESAVAEPSEIERRRQRKHALAKSLFQAGHHTTLQHTHLQFAIEGISRHCIWSFLHSHPFYNSEQVSQRYVAVHEGNFYVPDSLGERGQRIFASTIQARMRDYQELCDALAPYVGQHYFEIFSGRRGSQRAEVDIRRKAQELARYVLPVATLAYLYHTISLITLFRYYRIAQEFDTSTEQRLVVERMVEALLEREPAFRHILQEPMPIEDTPEYAFFALRGFTEVDVDNARRFVTEFDSQLDGALSVLVDYSERSETVLAESVREVLGVAQADLSDEEAIRLVLDPAENRILGEAMNLTTLSKLNRTLFHVRYVFRKRLSHAADSQDQRHRFTPGSRPILMRHYTGEPDYYTPVLIERIPELRERYDAAMRDTWEQINRLLNDGESPEDAAYLLPNAVHVRFTESADLLNLHHKMAMRLCYNAQEEIWRACLEEAQAITRVHPEIGRWLLPPCTIRARARKNPYCPEGDRFCGVTVWRLPREEYSRVL</sequence>
<dbReference type="AlphaFoldDB" id="A0A2Z4Y8B0"/>
<dbReference type="Gene3D" id="3.30.1360.170">
    <property type="match status" value="2"/>
</dbReference>
<evidence type="ECO:0000313" key="2">
    <source>
        <dbReference type="EMBL" id="AXA37109.1"/>
    </source>
</evidence>
<dbReference type="SUPFAM" id="SSF69796">
    <property type="entry name" value="Thymidylate synthase-complementing protein Thy1"/>
    <property type="match status" value="2"/>
</dbReference>
<keyword evidence="1" id="KW-1133">Transmembrane helix</keyword>
<protein>
    <submittedName>
        <fullName evidence="2">Thymidylate synthase thyX</fullName>
    </submittedName>
</protein>
<accession>A0A2Z4Y8B0</accession>
<dbReference type="GO" id="GO:0004799">
    <property type="term" value="F:thymidylate synthase activity"/>
    <property type="evidence" value="ECO:0007669"/>
    <property type="project" value="TreeGrafter"/>
</dbReference>
<evidence type="ECO:0000313" key="3">
    <source>
        <dbReference type="Proteomes" id="UP000262583"/>
    </source>
</evidence>
<reference evidence="2 3" key="1">
    <citation type="submission" date="2018-05" db="EMBL/GenBank/DDBJ databases">
        <title>A metagenomic window into the 2 km-deep terrestrial subsurface aquifer revealed taxonomically and functionally diverse microbial community comprising novel uncultured bacterial lineages.</title>
        <authorList>
            <person name="Kadnikov V.V."/>
            <person name="Mardanov A.V."/>
            <person name="Beletsky A.V."/>
            <person name="Banks D."/>
            <person name="Pimenov N.V."/>
            <person name="Frank Y.A."/>
            <person name="Karnachuk O.V."/>
            <person name="Ravin N.V."/>
        </authorList>
    </citation>
    <scope>NUCLEOTIDE SEQUENCE [LARGE SCALE GENOMIC DNA]</scope>
    <source>
        <strain evidence="2">BY</strain>
    </source>
</reference>
<evidence type="ECO:0000256" key="1">
    <source>
        <dbReference type="SAM" id="Phobius"/>
    </source>
</evidence>
<dbReference type="GO" id="GO:0050797">
    <property type="term" value="F:thymidylate synthase (FAD) activity"/>
    <property type="evidence" value="ECO:0007669"/>
    <property type="project" value="InterPro"/>
</dbReference>
<gene>
    <name evidence="2" type="ORF">BRCON_2332</name>
</gene>
<dbReference type="InterPro" id="IPR036098">
    <property type="entry name" value="Thymidylate_synthase_ThyX_sf"/>
</dbReference>
<name>A0A2Z4Y8B0_SUMC1</name>
<dbReference type="GO" id="GO:0006231">
    <property type="term" value="P:dTMP biosynthetic process"/>
    <property type="evidence" value="ECO:0007669"/>
    <property type="project" value="InterPro"/>
</dbReference>
<dbReference type="InterPro" id="IPR003669">
    <property type="entry name" value="Thymidylate_synthase_ThyX"/>
</dbReference>
<dbReference type="Proteomes" id="UP000262583">
    <property type="component" value="Chromosome"/>
</dbReference>
<keyword evidence="1" id="KW-0472">Membrane</keyword>
<dbReference type="GO" id="GO:0050660">
    <property type="term" value="F:flavin adenine dinucleotide binding"/>
    <property type="evidence" value="ECO:0007669"/>
    <property type="project" value="InterPro"/>
</dbReference>